<dbReference type="InterPro" id="IPR010128">
    <property type="entry name" value="ATPase_T1SS_PrtD-like"/>
</dbReference>
<keyword evidence="6 7" id="KW-0472">Membrane</keyword>
<dbReference type="GO" id="GO:0140359">
    <property type="term" value="F:ABC-type transporter activity"/>
    <property type="evidence" value="ECO:0007669"/>
    <property type="project" value="InterPro"/>
</dbReference>
<dbReference type="GO" id="GO:0005886">
    <property type="term" value="C:plasma membrane"/>
    <property type="evidence" value="ECO:0007669"/>
    <property type="project" value="UniProtKB-SubCell"/>
</dbReference>
<dbReference type="GO" id="GO:0030256">
    <property type="term" value="C:type I protein secretion system complex"/>
    <property type="evidence" value="ECO:0007669"/>
    <property type="project" value="InterPro"/>
</dbReference>
<dbReference type="SMART" id="SM00382">
    <property type="entry name" value="AAA"/>
    <property type="match status" value="1"/>
</dbReference>
<dbReference type="PROSITE" id="PS50893">
    <property type="entry name" value="ABC_TRANSPORTER_2"/>
    <property type="match status" value="1"/>
</dbReference>
<dbReference type="GO" id="GO:0030253">
    <property type="term" value="P:protein secretion by the type I secretion system"/>
    <property type="evidence" value="ECO:0007669"/>
    <property type="project" value="InterPro"/>
</dbReference>
<dbReference type="SUPFAM" id="SSF52540">
    <property type="entry name" value="P-loop containing nucleoside triphosphate hydrolases"/>
    <property type="match status" value="1"/>
</dbReference>
<dbReference type="PROSITE" id="PS00211">
    <property type="entry name" value="ABC_TRANSPORTER_1"/>
    <property type="match status" value="1"/>
</dbReference>
<dbReference type="InterPro" id="IPR039421">
    <property type="entry name" value="Type_1_exporter"/>
</dbReference>
<dbReference type="InterPro" id="IPR027417">
    <property type="entry name" value="P-loop_NTPase"/>
</dbReference>
<dbReference type="InterPro" id="IPR036640">
    <property type="entry name" value="ABC1_TM_sf"/>
</dbReference>
<dbReference type="Gene3D" id="1.20.1560.10">
    <property type="entry name" value="ABC transporter type 1, transmembrane domain"/>
    <property type="match status" value="1"/>
</dbReference>
<feature type="domain" description="ABC transporter" evidence="8">
    <location>
        <begin position="348"/>
        <end position="583"/>
    </location>
</feature>
<evidence type="ECO:0000256" key="5">
    <source>
        <dbReference type="ARBA" id="ARBA00022989"/>
    </source>
</evidence>
<dbReference type="STRING" id="502049.TH15_05995"/>
<evidence type="ECO:0000259" key="9">
    <source>
        <dbReference type="PROSITE" id="PS50929"/>
    </source>
</evidence>
<proteinExistence type="predicted"/>
<feature type="transmembrane region" description="Helical" evidence="7">
    <location>
        <begin position="264"/>
        <end position="282"/>
    </location>
</feature>
<dbReference type="PANTHER" id="PTHR24221:SF248">
    <property type="entry name" value="ABC TRANSPORTER TRANSMEMBRANE REGION"/>
    <property type="match status" value="1"/>
</dbReference>
<dbReference type="OrthoDB" id="5288404at2"/>
<evidence type="ECO:0000313" key="11">
    <source>
        <dbReference type="Proteomes" id="UP000252517"/>
    </source>
</evidence>
<dbReference type="Proteomes" id="UP000252517">
    <property type="component" value="Unassembled WGS sequence"/>
</dbReference>
<dbReference type="PANTHER" id="PTHR24221">
    <property type="entry name" value="ATP-BINDING CASSETTE SUB-FAMILY B"/>
    <property type="match status" value="1"/>
</dbReference>
<protein>
    <submittedName>
        <fullName evidence="10">ABC transporter ATP-binding protein</fullName>
    </submittedName>
</protein>
<accession>A0A367XC61</accession>
<dbReference type="PROSITE" id="PS50929">
    <property type="entry name" value="ABC_TM1F"/>
    <property type="match status" value="1"/>
</dbReference>
<dbReference type="InterPro" id="IPR017871">
    <property type="entry name" value="ABC_transporter-like_CS"/>
</dbReference>
<dbReference type="GO" id="GO:0034040">
    <property type="term" value="F:ATPase-coupled lipid transmembrane transporter activity"/>
    <property type="evidence" value="ECO:0007669"/>
    <property type="project" value="TreeGrafter"/>
</dbReference>
<gene>
    <name evidence="10" type="ORF">TH25_09905</name>
</gene>
<dbReference type="InterPro" id="IPR003593">
    <property type="entry name" value="AAA+_ATPase"/>
</dbReference>
<name>A0A367XC61_9PROT</name>
<organism evidence="10 11">
    <name type="scientific">Thalassospira profundimaris</name>
    <dbReference type="NCBI Taxonomy" id="502049"/>
    <lineage>
        <taxon>Bacteria</taxon>
        <taxon>Pseudomonadati</taxon>
        <taxon>Pseudomonadota</taxon>
        <taxon>Alphaproteobacteria</taxon>
        <taxon>Rhodospirillales</taxon>
        <taxon>Thalassospiraceae</taxon>
        <taxon>Thalassospira</taxon>
    </lineage>
</organism>
<dbReference type="NCBIfam" id="TIGR01842">
    <property type="entry name" value="type_I_sec_PrtD"/>
    <property type="match status" value="1"/>
</dbReference>
<dbReference type="InterPro" id="IPR003439">
    <property type="entry name" value="ABC_transporter-like_ATP-bd"/>
</dbReference>
<feature type="transmembrane region" description="Helical" evidence="7">
    <location>
        <begin position="39"/>
        <end position="63"/>
    </location>
</feature>
<evidence type="ECO:0000256" key="1">
    <source>
        <dbReference type="ARBA" id="ARBA00004651"/>
    </source>
</evidence>
<keyword evidence="3" id="KW-0547">Nucleotide-binding</keyword>
<dbReference type="SUPFAM" id="SSF90123">
    <property type="entry name" value="ABC transporter transmembrane region"/>
    <property type="match status" value="1"/>
</dbReference>
<comment type="subcellular location">
    <subcellularLocation>
        <location evidence="1">Cell membrane</location>
        <topology evidence="1">Multi-pass membrane protein</topology>
    </subcellularLocation>
</comment>
<feature type="transmembrane region" description="Helical" evidence="7">
    <location>
        <begin position="75"/>
        <end position="96"/>
    </location>
</feature>
<keyword evidence="5 7" id="KW-1133">Transmembrane helix</keyword>
<keyword evidence="2 7" id="KW-0812">Transmembrane</keyword>
<evidence type="ECO:0000313" key="10">
    <source>
        <dbReference type="EMBL" id="RCK51266.1"/>
    </source>
</evidence>
<reference evidence="10 11" key="1">
    <citation type="submission" date="2014-07" db="EMBL/GenBank/DDBJ databases">
        <title>Draft genome sequence of Thalassospira profundimaris S25-3-2.</title>
        <authorList>
            <person name="Lai Q."/>
            <person name="Shao Z."/>
        </authorList>
    </citation>
    <scope>NUCLEOTIDE SEQUENCE [LARGE SCALE GENOMIC DNA]</scope>
    <source>
        <strain evidence="10 11">S25-3-2</strain>
    </source>
</reference>
<dbReference type="RefSeq" id="WP_114088157.1">
    <property type="nucleotide sequence ID" value="NZ_JPWH01000006.1"/>
</dbReference>
<feature type="domain" description="ABC transmembrane type-1" evidence="9">
    <location>
        <begin position="41"/>
        <end position="317"/>
    </location>
</feature>
<dbReference type="AlphaFoldDB" id="A0A367XC61"/>
<dbReference type="GO" id="GO:0005524">
    <property type="term" value="F:ATP binding"/>
    <property type="evidence" value="ECO:0007669"/>
    <property type="project" value="UniProtKB-KW"/>
</dbReference>
<keyword evidence="4 10" id="KW-0067">ATP-binding</keyword>
<evidence type="ECO:0000259" key="8">
    <source>
        <dbReference type="PROSITE" id="PS50893"/>
    </source>
</evidence>
<evidence type="ECO:0000256" key="6">
    <source>
        <dbReference type="ARBA" id="ARBA00023136"/>
    </source>
</evidence>
<dbReference type="GO" id="GO:0016887">
    <property type="term" value="F:ATP hydrolysis activity"/>
    <property type="evidence" value="ECO:0007669"/>
    <property type="project" value="InterPro"/>
</dbReference>
<dbReference type="Gene3D" id="3.40.50.300">
    <property type="entry name" value="P-loop containing nucleotide triphosphate hydrolases"/>
    <property type="match status" value="1"/>
</dbReference>
<dbReference type="Pfam" id="PF00005">
    <property type="entry name" value="ABC_tran"/>
    <property type="match status" value="1"/>
</dbReference>
<evidence type="ECO:0000256" key="2">
    <source>
        <dbReference type="ARBA" id="ARBA00022692"/>
    </source>
</evidence>
<sequence length="604" mass="65312">MQFRSKSAKSTMTARRETRPALDAPTLIREARFTFVRGLTWAGIVSGFINVLQLTVPLFMLQVHDRVINSQSIDTLKLLLIIAVGAIILYGILDFIRAMTFQEMAKSLLRRLNLPAIAAAMSVSMEKGSTPGTQVLRDLADLRTFINGNTIGAPLEALWSPIFLGVMFALHPFYGLAGVIGVIMLIGLSLLGDLLSRRITKEASDANLRNIADIGSAIPHAEAIEGMGMMPALAMRWRAAQHHTTELLDISNARGKGMYSLTRSLRYGLQVGVLAMGAALVIKGETSPGAMIGGTVIMGRLLLPFDNVTRDWRGWVNALSAWRRIRDILEQRQSEREVAPTPRCEGPLVVDNLVYAVSGNNVPVLKGISFDINPGEILGIIGPSAAGKSTLSRVLIGAAKPTAGGVYLDGHSTYLWERGSFGDMVGYLPQSVSLLNGTIRENIGRMRDADPRKVIDAARAAGVHEMIGRLPLGYDTPIGSGRYTLSGGQKQRIALARALYGWPRLLVLDEPNANLDAEGEASLIRAIRAASENGAMVVLIAHRQSIMRYAHKLLVLQEGRVKQFGERTDVVQALSDPGTDVKSLPDSNRKYVANGGKLENGGAA</sequence>
<evidence type="ECO:0000256" key="7">
    <source>
        <dbReference type="SAM" id="Phobius"/>
    </source>
</evidence>
<evidence type="ECO:0000256" key="4">
    <source>
        <dbReference type="ARBA" id="ARBA00022840"/>
    </source>
</evidence>
<dbReference type="EMBL" id="JPWH01000006">
    <property type="protein sequence ID" value="RCK51266.1"/>
    <property type="molecule type" value="Genomic_DNA"/>
</dbReference>
<comment type="caution">
    <text evidence="10">The sequence shown here is derived from an EMBL/GenBank/DDBJ whole genome shotgun (WGS) entry which is preliminary data.</text>
</comment>
<evidence type="ECO:0000256" key="3">
    <source>
        <dbReference type="ARBA" id="ARBA00022741"/>
    </source>
</evidence>
<feature type="transmembrane region" description="Helical" evidence="7">
    <location>
        <begin position="162"/>
        <end position="191"/>
    </location>
</feature>
<dbReference type="InterPro" id="IPR011527">
    <property type="entry name" value="ABC1_TM_dom"/>
</dbReference>